<dbReference type="RefSeq" id="WP_092727707.1">
    <property type="nucleotide sequence ID" value="NZ_FNGW01000014.1"/>
</dbReference>
<dbReference type="AlphaFoldDB" id="A0A1G9TY53"/>
<evidence type="ECO:0000313" key="2">
    <source>
        <dbReference type="Proteomes" id="UP000199068"/>
    </source>
</evidence>
<reference evidence="1 2" key="1">
    <citation type="submission" date="2016-10" db="EMBL/GenBank/DDBJ databases">
        <authorList>
            <person name="de Groot N.N."/>
        </authorList>
    </citation>
    <scope>NUCLEOTIDE SEQUENCE [LARGE SCALE GENOMIC DNA]</scope>
    <source>
        <strain evidence="1 2">DSM 797</strain>
    </source>
</reference>
<dbReference type="CDD" id="cd19958">
    <property type="entry name" value="pyocin_knob"/>
    <property type="match status" value="1"/>
</dbReference>
<accession>A0A1G9TY53</accession>
<evidence type="ECO:0008006" key="3">
    <source>
        <dbReference type="Google" id="ProtNLM"/>
    </source>
</evidence>
<sequence>MEKSSFFTSLNGDRKYKATDWAAYFANFIGNGVFPNPSSALRVSTNGDMTVSLSPGYAFINGYAYTNTDNLTLTIGPADAVLSRIDRVVLRCDFVNREITAKVKAGVFNSNPVPPTLQRDVDAYELALCDIKIDPGIMNILQSKITDQILNSELCGIVTQTVQTIDTTELYRKLDAFIMERGEDIKHWMGESTGKWEKDFMAWFDTIKGVLGEDAAGQLANRILALEDKIENGLKADNMQMADGNSVQVNYNTLKDTVNKGQKHKLTSDNGTAQLLNAGYDLNTLTKAGVYNGEKFTNAPKGNQGWWYIEVMQHTNLNGFCYQKATSLSDFNNIRVFHRQQVGNTWGPWRLL</sequence>
<name>A0A1G9TY53_9FIRM</name>
<evidence type="ECO:0000313" key="1">
    <source>
        <dbReference type="EMBL" id="SDM52700.1"/>
    </source>
</evidence>
<proteinExistence type="predicted"/>
<dbReference type="EMBL" id="FNGW01000014">
    <property type="protein sequence ID" value="SDM52700.1"/>
    <property type="molecule type" value="Genomic_DNA"/>
</dbReference>
<dbReference type="Proteomes" id="UP000199068">
    <property type="component" value="Unassembled WGS sequence"/>
</dbReference>
<gene>
    <name evidence="1" type="ORF">SAMN04515677_11417</name>
</gene>
<dbReference type="STRING" id="1121325.SAMN04515677_11417"/>
<keyword evidence="2" id="KW-1185">Reference proteome</keyword>
<protein>
    <recommendedName>
        <fullName evidence="3">BppU N-terminal domain-containing protein</fullName>
    </recommendedName>
</protein>
<organism evidence="1 2">
    <name type="scientific">Romboutsia lituseburensis DSM 797</name>
    <dbReference type="NCBI Taxonomy" id="1121325"/>
    <lineage>
        <taxon>Bacteria</taxon>
        <taxon>Bacillati</taxon>
        <taxon>Bacillota</taxon>
        <taxon>Clostridia</taxon>
        <taxon>Peptostreptococcales</taxon>
        <taxon>Peptostreptococcaceae</taxon>
        <taxon>Romboutsia</taxon>
    </lineage>
</organism>